<protein>
    <submittedName>
        <fullName evidence="1">Uncharacterized protein</fullName>
    </submittedName>
</protein>
<dbReference type="KEGG" id="gak:X907_2102"/>
<evidence type="ECO:0000313" key="1">
    <source>
        <dbReference type="EMBL" id="AZU04625.1"/>
    </source>
</evidence>
<dbReference type="RefSeq" id="WP_127567714.1">
    <property type="nucleotide sequence ID" value="NZ_BMFB01000001.1"/>
</dbReference>
<dbReference type="OrthoDB" id="9857109at2"/>
<dbReference type="AlphaFoldDB" id="A0A3T0EAY1"/>
<evidence type="ECO:0000313" key="2">
    <source>
        <dbReference type="Proteomes" id="UP000286954"/>
    </source>
</evidence>
<dbReference type="Proteomes" id="UP000286954">
    <property type="component" value="Chromosome"/>
</dbReference>
<reference evidence="1 2" key="1">
    <citation type="submission" date="2016-12" db="EMBL/GenBank/DDBJ databases">
        <title>The genome of dimorphic prosthecate Glycocaulis alkaliphilus 6b-8t, isolated from crude oil dictates its adaptability in petroleum environments.</title>
        <authorList>
            <person name="Wu X.-L."/>
            <person name="Geng S."/>
        </authorList>
    </citation>
    <scope>NUCLEOTIDE SEQUENCE [LARGE SCALE GENOMIC DNA]</scope>
    <source>
        <strain evidence="1 2">6B-8</strain>
    </source>
</reference>
<name>A0A3T0EAY1_9PROT</name>
<proteinExistence type="predicted"/>
<sequence length="114" mass="12096">MMFILRAVFWIAVVAAFVPPGFTAAGGLFASDMERMLAEPAARAAQSLHSETAQPAQTRAHETGICAEYGELCEIWDHVTGFGGYVGSMALSQADAMIESARETSSAKPAAQTR</sequence>
<organism evidence="1 2">
    <name type="scientific">Glycocaulis alkaliphilus</name>
    <dbReference type="NCBI Taxonomy" id="1434191"/>
    <lineage>
        <taxon>Bacteria</taxon>
        <taxon>Pseudomonadati</taxon>
        <taxon>Pseudomonadota</taxon>
        <taxon>Alphaproteobacteria</taxon>
        <taxon>Maricaulales</taxon>
        <taxon>Maricaulaceae</taxon>
        <taxon>Glycocaulis</taxon>
    </lineage>
</organism>
<dbReference type="EMBL" id="CP018911">
    <property type="protein sequence ID" value="AZU04625.1"/>
    <property type="molecule type" value="Genomic_DNA"/>
</dbReference>
<keyword evidence="2" id="KW-1185">Reference proteome</keyword>
<accession>A0A3T0EAY1</accession>
<gene>
    <name evidence="1" type="ORF">X907_2102</name>
</gene>